<comment type="caution">
    <text evidence="1">The sequence shown here is derived from an EMBL/GenBank/DDBJ whole genome shotgun (WGS) entry which is preliminary data.</text>
</comment>
<dbReference type="InterPro" id="IPR002885">
    <property type="entry name" value="PPR_rpt"/>
</dbReference>
<protein>
    <recommendedName>
        <fullName evidence="3">Pentatricopeptide repeat-containing protein</fullName>
    </recommendedName>
</protein>
<organism evidence="1 2">
    <name type="scientific">Mucor saturninus</name>
    <dbReference type="NCBI Taxonomy" id="64648"/>
    <lineage>
        <taxon>Eukaryota</taxon>
        <taxon>Fungi</taxon>
        <taxon>Fungi incertae sedis</taxon>
        <taxon>Mucoromycota</taxon>
        <taxon>Mucoromycotina</taxon>
        <taxon>Mucoromycetes</taxon>
        <taxon>Mucorales</taxon>
        <taxon>Mucorineae</taxon>
        <taxon>Mucoraceae</taxon>
        <taxon>Mucor</taxon>
    </lineage>
</organism>
<dbReference type="InterPro" id="IPR011990">
    <property type="entry name" value="TPR-like_helical_dom_sf"/>
</dbReference>
<evidence type="ECO:0000313" key="1">
    <source>
        <dbReference type="EMBL" id="KAG2208901.1"/>
    </source>
</evidence>
<dbReference type="GO" id="GO:0005739">
    <property type="term" value="C:mitochondrion"/>
    <property type="evidence" value="ECO:0007669"/>
    <property type="project" value="TreeGrafter"/>
</dbReference>
<dbReference type="PANTHER" id="PTHR47938:SF35">
    <property type="entry name" value="PENTATRICOPEPTIDE REPEAT-CONTAINING PROTEIN 4, MITOCHONDRIAL-RELATED"/>
    <property type="match status" value="1"/>
</dbReference>
<dbReference type="GO" id="GO:0003729">
    <property type="term" value="F:mRNA binding"/>
    <property type="evidence" value="ECO:0007669"/>
    <property type="project" value="TreeGrafter"/>
</dbReference>
<gene>
    <name evidence="1" type="ORF">INT47_011041</name>
</gene>
<dbReference type="PANTHER" id="PTHR47938">
    <property type="entry name" value="RESPIRATORY COMPLEX I CHAPERONE (CIA84), PUTATIVE (AFU_ORTHOLOGUE AFUA_2G06020)-RELATED"/>
    <property type="match status" value="1"/>
</dbReference>
<dbReference type="Gene3D" id="1.25.40.10">
    <property type="entry name" value="Tetratricopeptide repeat domain"/>
    <property type="match status" value="1"/>
</dbReference>
<evidence type="ECO:0000313" key="2">
    <source>
        <dbReference type="Proteomes" id="UP000603453"/>
    </source>
</evidence>
<accession>A0A8H7RCY8</accession>
<dbReference type="Proteomes" id="UP000603453">
    <property type="component" value="Unassembled WGS sequence"/>
</dbReference>
<dbReference type="OrthoDB" id="185373at2759"/>
<dbReference type="EMBL" id="JAEPRD010000017">
    <property type="protein sequence ID" value="KAG2208901.1"/>
    <property type="molecule type" value="Genomic_DNA"/>
</dbReference>
<sequence>MTTIHCGQKFAIHNVFKTLFITRSTTIKRKISTAPQKLLDYNKLLKSHAKTFKKQDSGQKEAIKILQEMKLHGIQPNSQTWFQLVIGMSFQRHRTHAQNDRLEAWFNNLVASEPKIEKFKKVLFHLSFQGHPNLLEMFTKMNNKAELQVEDWHAAIKGCIKAKKMEDANELLDMLRKNKMATISSYRLLIESYLYLEDGASASQIFSFMLQDEITANYEIYELFIDHYMSLEYVPDHANTLIKLWQAVLMTKTETNIPQEMIQKYLSYFGQHGELAKAEQVYLDVKAGRLSRRCVGELNKVIIGFSNKRQLRSALSLYYDLLGQGYKPSQNVINKISEACLATGDKEAIQQLIDVTNAYHKIKL</sequence>
<proteinExistence type="predicted"/>
<keyword evidence="2" id="KW-1185">Reference proteome</keyword>
<dbReference type="AlphaFoldDB" id="A0A8H7RCY8"/>
<name>A0A8H7RCY8_9FUNG</name>
<dbReference type="Pfam" id="PF01535">
    <property type="entry name" value="PPR"/>
    <property type="match status" value="1"/>
</dbReference>
<reference evidence="1" key="1">
    <citation type="submission" date="2020-12" db="EMBL/GenBank/DDBJ databases">
        <title>Metabolic potential, ecology and presence of endohyphal bacteria is reflected in genomic diversity of Mucoromycotina.</title>
        <authorList>
            <person name="Muszewska A."/>
            <person name="Okrasinska A."/>
            <person name="Steczkiewicz K."/>
            <person name="Drgas O."/>
            <person name="Orlowska M."/>
            <person name="Perlinska-Lenart U."/>
            <person name="Aleksandrzak-Piekarczyk T."/>
            <person name="Szatraj K."/>
            <person name="Zielenkiewicz U."/>
            <person name="Pilsyk S."/>
            <person name="Malc E."/>
            <person name="Mieczkowski P."/>
            <person name="Kruszewska J.S."/>
            <person name="Biernat P."/>
            <person name="Pawlowska J."/>
        </authorList>
    </citation>
    <scope>NUCLEOTIDE SEQUENCE</scope>
    <source>
        <strain evidence="1">WA0000017839</strain>
    </source>
</reference>
<evidence type="ECO:0008006" key="3">
    <source>
        <dbReference type="Google" id="ProtNLM"/>
    </source>
</evidence>
<dbReference type="GO" id="GO:0140053">
    <property type="term" value="P:mitochondrial gene expression"/>
    <property type="evidence" value="ECO:0007669"/>
    <property type="project" value="TreeGrafter"/>
</dbReference>